<dbReference type="InterPro" id="IPR009003">
    <property type="entry name" value="Peptidase_S1_PA"/>
</dbReference>
<dbReference type="InterPro" id="IPR043504">
    <property type="entry name" value="Peptidase_S1_PA_chymotrypsin"/>
</dbReference>
<keyword evidence="1" id="KW-1015">Disulfide bond</keyword>
<dbReference type="GO" id="GO:0006508">
    <property type="term" value="P:proteolysis"/>
    <property type="evidence" value="ECO:0007669"/>
    <property type="project" value="InterPro"/>
</dbReference>
<name>A0AAN8KVB4_9TELE</name>
<keyword evidence="3" id="KW-0812">Transmembrane</keyword>
<evidence type="ECO:0000313" key="6">
    <source>
        <dbReference type="Proteomes" id="UP001356427"/>
    </source>
</evidence>
<evidence type="ECO:0000313" key="5">
    <source>
        <dbReference type="EMBL" id="KAK6296009.1"/>
    </source>
</evidence>
<dbReference type="AlphaFoldDB" id="A0AAN8KVB4"/>
<dbReference type="SUPFAM" id="SSF50494">
    <property type="entry name" value="Trypsin-like serine proteases"/>
    <property type="match status" value="1"/>
</dbReference>
<dbReference type="Gene3D" id="2.40.10.10">
    <property type="entry name" value="Trypsin-like serine proteases"/>
    <property type="match status" value="1"/>
</dbReference>
<keyword evidence="6" id="KW-1185">Reference proteome</keyword>
<evidence type="ECO:0000259" key="4">
    <source>
        <dbReference type="PROSITE" id="PS50240"/>
    </source>
</evidence>
<dbReference type="GO" id="GO:0004252">
    <property type="term" value="F:serine-type endopeptidase activity"/>
    <property type="evidence" value="ECO:0007669"/>
    <property type="project" value="InterPro"/>
</dbReference>
<gene>
    <name evidence="5" type="ORF">J4Q44_G00337220</name>
</gene>
<evidence type="ECO:0000256" key="1">
    <source>
        <dbReference type="ARBA" id="ARBA00023157"/>
    </source>
</evidence>
<keyword evidence="3" id="KW-1133">Transmembrane helix</keyword>
<feature type="region of interest" description="Disordered" evidence="2">
    <location>
        <begin position="1"/>
        <end position="60"/>
    </location>
</feature>
<protein>
    <recommendedName>
        <fullName evidence="4">Peptidase S1 domain-containing protein</fullName>
    </recommendedName>
</protein>
<evidence type="ECO:0000256" key="2">
    <source>
        <dbReference type="SAM" id="MobiDB-lite"/>
    </source>
</evidence>
<organism evidence="5 6">
    <name type="scientific">Coregonus suidteri</name>
    <dbReference type="NCBI Taxonomy" id="861788"/>
    <lineage>
        <taxon>Eukaryota</taxon>
        <taxon>Metazoa</taxon>
        <taxon>Chordata</taxon>
        <taxon>Craniata</taxon>
        <taxon>Vertebrata</taxon>
        <taxon>Euteleostomi</taxon>
        <taxon>Actinopterygii</taxon>
        <taxon>Neopterygii</taxon>
        <taxon>Teleostei</taxon>
        <taxon>Protacanthopterygii</taxon>
        <taxon>Salmoniformes</taxon>
        <taxon>Salmonidae</taxon>
        <taxon>Coregoninae</taxon>
        <taxon>Coregonus</taxon>
    </lineage>
</organism>
<sequence>MTTNPYQESGPYVTNEGFHDGKGTQGRSPPLNPSAEELPQFVQEVGSAPPPDSTASIPDRKGGRNGCIKYLVTTVISVLLLLLVAVILLGYYLSSSCARGVACGDGRCVSQSQWCDGGDSGGPLVTEKDSVWWLVGDTSWGDGCAQRNKPGVYGNVTFFLGWIYEQIQKYQDEN</sequence>
<feature type="transmembrane region" description="Helical" evidence="3">
    <location>
        <begin position="70"/>
        <end position="93"/>
    </location>
</feature>
<dbReference type="Proteomes" id="UP001356427">
    <property type="component" value="Unassembled WGS sequence"/>
</dbReference>
<reference evidence="5 6" key="1">
    <citation type="submission" date="2021-04" db="EMBL/GenBank/DDBJ databases">
        <authorList>
            <person name="De Guttry C."/>
            <person name="Zahm M."/>
            <person name="Klopp C."/>
            <person name="Cabau C."/>
            <person name="Louis A."/>
            <person name="Berthelot C."/>
            <person name="Parey E."/>
            <person name="Roest Crollius H."/>
            <person name="Montfort J."/>
            <person name="Robinson-Rechavi M."/>
            <person name="Bucao C."/>
            <person name="Bouchez O."/>
            <person name="Gislard M."/>
            <person name="Lluch J."/>
            <person name="Milhes M."/>
            <person name="Lampietro C."/>
            <person name="Lopez Roques C."/>
            <person name="Donnadieu C."/>
            <person name="Braasch I."/>
            <person name="Desvignes T."/>
            <person name="Postlethwait J."/>
            <person name="Bobe J."/>
            <person name="Wedekind C."/>
            <person name="Guiguen Y."/>
        </authorList>
    </citation>
    <scope>NUCLEOTIDE SEQUENCE [LARGE SCALE GENOMIC DNA]</scope>
    <source>
        <strain evidence="5">Cs_M1</strain>
        <tissue evidence="5">Blood</tissue>
    </source>
</reference>
<dbReference type="InterPro" id="IPR001254">
    <property type="entry name" value="Trypsin_dom"/>
</dbReference>
<comment type="caution">
    <text evidence="5">The sequence shown here is derived from an EMBL/GenBank/DDBJ whole genome shotgun (WGS) entry which is preliminary data.</text>
</comment>
<dbReference type="EMBL" id="JAGTTL010000033">
    <property type="protein sequence ID" value="KAK6296009.1"/>
    <property type="molecule type" value="Genomic_DNA"/>
</dbReference>
<dbReference type="PANTHER" id="PTHR24252:SF30">
    <property type="entry name" value="TRANSMEMBRANE SERINE PROTEASE 2"/>
    <property type="match status" value="1"/>
</dbReference>
<proteinExistence type="predicted"/>
<dbReference type="PROSITE" id="PS50240">
    <property type="entry name" value="TRYPSIN_DOM"/>
    <property type="match status" value="1"/>
</dbReference>
<dbReference type="PANTHER" id="PTHR24252">
    <property type="entry name" value="ACROSIN-RELATED"/>
    <property type="match status" value="1"/>
</dbReference>
<feature type="domain" description="Peptidase S1" evidence="4">
    <location>
        <begin position="94"/>
        <end position="168"/>
    </location>
</feature>
<dbReference type="Pfam" id="PF00089">
    <property type="entry name" value="Trypsin"/>
    <property type="match status" value="1"/>
</dbReference>
<evidence type="ECO:0000256" key="3">
    <source>
        <dbReference type="SAM" id="Phobius"/>
    </source>
</evidence>
<keyword evidence="3" id="KW-0472">Membrane</keyword>
<accession>A0AAN8KVB4</accession>